<dbReference type="Proteomes" id="UP001152795">
    <property type="component" value="Unassembled WGS sequence"/>
</dbReference>
<sequence length="203" mass="23012">MAANVTFHFTKETPGNQMFSDVKALNKFNDEGFKKFVDLVLHFLIGSTDGERFLSDLESFAQEHGASLNPLKNITKTLLTFFKCAAKQNLSAQYVQEDMENLGLSKEKTPYLLESWKSNLIGLSRSVMAQTFMVNPLVDMEWKFGVTAASSDMKVVGNSFLQLKLVVDKGGKKEDVYMELTLPQFYSFLHEMEKARTALEYFS</sequence>
<dbReference type="GO" id="GO:0051059">
    <property type="term" value="F:NF-kappaB binding"/>
    <property type="evidence" value="ECO:0007669"/>
    <property type="project" value="TreeGrafter"/>
</dbReference>
<name>A0A6S7FNA9_PARCT</name>
<keyword evidence="2" id="KW-1185">Reference proteome</keyword>
<dbReference type="InterPro" id="IPR047155">
    <property type="entry name" value="COMMD4/6/7/8"/>
</dbReference>
<organism evidence="1 2">
    <name type="scientific">Paramuricea clavata</name>
    <name type="common">Red gorgonian</name>
    <name type="synonym">Violescent sea-whip</name>
    <dbReference type="NCBI Taxonomy" id="317549"/>
    <lineage>
        <taxon>Eukaryota</taxon>
        <taxon>Metazoa</taxon>
        <taxon>Cnidaria</taxon>
        <taxon>Anthozoa</taxon>
        <taxon>Octocorallia</taxon>
        <taxon>Malacalcyonacea</taxon>
        <taxon>Plexauridae</taxon>
        <taxon>Paramuricea</taxon>
    </lineage>
</organism>
<dbReference type="Pfam" id="PF07258">
    <property type="entry name" value="COMM_domain"/>
    <property type="match status" value="1"/>
</dbReference>
<evidence type="ECO:0000313" key="1">
    <source>
        <dbReference type="EMBL" id="CAB3977356.1"/>
    </source>
</evidence>
<dbReference type="EMBL" id="CACRXK020000043">
    <property type="protein sequence ID" value="CAB3977356.1"/>
    <property type="molecule type" value="Genomic_DNA"/>
</dbReference>
<gene>
    <name evidence="1" type="ORF">PACLA_8A012336</name>
</gene>
<dbReference type="AlphaFoldDB" id="A0A6S7FNA9"/>
<dbReference type="GO" id="GO:0045892">
    <property type="term" value="P:negative regulation of DNA-templated transcription"/>
    <property type="evidence" value="ECO:0007669"/>
    <property type="project" value="TreeGrafter"/>
</dbReference>
<protein>
    <submittedName>
        <fullName evidence="1">Uncharacterized protein</fullName>
    </submittedName>
</protein>
<comment type="caution">
    <text evidence="1">The sequence shown here is derived from an EMBL/GenBank/DDBJ whole genome shotgun (WGS) entry which is preliminary data.</text>
</comment>
<reference evidence="1" key="1">
    <citation type="submission" date="2020-04" db="EMBL/GenBank/DDBJ databases">
        <authorList>
            <person name="Alioto T."/>
            <person name="Alioto T."/>
            <person name="Gomez Garrido J."/>
        </authorList>
    </citation>
    <scope>NUCLEOTIDE SEQUENCE</scope>
    <source>
        <strain evidence="1">A484AB</strain>
    </source>
</reference>
<dbReference type="PANTHER" id="PTHR16231">
    <property type="entry name" value="COMM DOMAIN-CONTAINING PROTEIN 4-8 FAMILY MEMBER"/>
    <property type="match status" value="1"/>
</dbReference>
<dbReference type="Pfam" id="PF21672">
    <property type="entry name" value="COMM_HN"/>
    <property type="match status" value="1"/>
</dbReference>
<evidence type="ECO:0000313" key="2">
    <source>
        <dbReference type="Proteomes" id="UP001152795"/>
    </source>
</evidence>
<dbReference type="OrthoDB" id="76101at2759"/>
<accession>A0A6S7FNA9</accession>
<proteinExistence type="predicted"/>
<dbReference type="PANTHER" id="PTHR16231:SF2">
    <property type="entry name" value="COMM DOMAIN-CONTAINING PROTEIN 7"/>
    <property type="match status" value="1"/>
</dbReference>
<dbReference type="PROSITE" id="PS51269">
    <property type="entry name" value="COMM"/>
    <property type="match status" value="1"/>
</dbReference>
<dbReference type="InterPro" id="IPR017920">
    <property type="entry name" value="COMM"/>
</dbReference>
<dbReference type="GO" id="GO:0033209">
    <property type="term" value="P:tumor necrosis factor-mediated signaling pathway"/>
    <property type="evidence" value="ECO:0007669"/>
    <property type="project" value="TreeGrafter"/>
</dbReference>